<dbReference type="Pfam" id="PF00989">
    <property type="entry name" value="PAS"/>
    <property type="match status" value="1"/>
</dbReference>
<dbReference type="SMART" id="SM00388">
    <property type="entry name" value="HisKA"/>
    <property type="match status" value="1"/>
</dbReference>
<dbReference type="InterPro" id="IPR036097">
    <property type="entry name" value="HisK_dim/P_sf"/>
</dbReference>
<keyword evidence="9" id="KW-1133">Transmembrane helix</keyword>
<evidence type="ECO:0000259" key="10">
    <source>
        <dbReference type="PROSITE" id="PS50109"/>
    </source>
</evidence>
<dbReference type="NCBIfam" id="TIGR00229">
    <property type="entry name" value="sensory_box"/>
    <property type="match status" value="1"/>
</dbReference>
<dbReference type="SMART" id="SM00091">
    <property type="entry name" value="PAS"/>
    <property type="match status" value="1"/>
</dbReference>
<dbReference type="SUPFAM" id="SSF55874">
    <property type="entry name" value="ATPase domain of HSP90 chaperone/DNA topoisomerase II/histidine kinase"/>
    <property type="match status" value="1"/>
</dbReference>
<dbReference type="Pfam" id="PF02518">
    <property type="entry name" value="HATPase_c"/>
    <property type="match status" value="1"/>
</dbReference>
<sequence>MFLLGSLVKLIRPKEQVNGPEFRKRVEWLMLLRLMVTTLLLATTIFLQLRGAEDLFIEPAIPLYILIGTTFLLSLIYAFSLPLIPDLWGFSFFQVMVDVLYATVLIHFTGGASSVFTLLYIFPIITSGILHLRKGALVTASASCLLFGLLINFQFYGLLPPSNWPWISTWSKNTQFYLLWVLIVHFTFFYLVAMLSSTLAEQLQRTKTSLNLKEIDYEKLSELHTSIVRSIPSGIVTTDETDKITFVNRQGAMLLGTSQFELVSMPLRQVFPAIHNGISTSSIRKDSFFTVKDVKGEKKHFEVMVTDLKGGDSVPTGRLVVFQDVTHLRKMEERVKVSERQAAFVRIAAGMAHEIRNPMAALRGAAELLSRNPSGLDNEKRLLGIVLRESDRLNALLGDFLLTVSAQRPGKIRVMLSKLIEEVVDLFSREPRIRQGLSLETLINKGVEIEGDPVRLKQAVWNLLSNAADAIQEKGTIRVVLETPPNSCYAALTVQDSGTGILPEVRDRMFEPFTTTKEKGSGLGLALVLSVVESHNGTIEYDNIPGAGAAFVVRLPLAEELAGRQGDEENGCTPSRSGR</sequence>
<dbReference type="Gene3D" id="3.30.450.20">
    <property type="entry name" value="PAS domain"/>
    <property type="match status" value="1"/>
</dbReference>
<reference evidence="12" key="1">
    <citation type="submission" date="2020-07" db="EMBL/GenBank/DDBJ databases">
        <title>Huge and variable diversity of episymbiotic CPR bacteria and DPANN archaea in groundwater ecosystems.</title>
        <authorList>
            <person name="He C.Y."/>
            <person name="Keren R."/>
            <person name="Whittaker M."/>
            <person name="Farag I.F."/>
            <person name="Doudna J."/>
            <person name="Cate J.H.D."/>
            <person name="Banfield J.F."/>
        </authorList>
    </citation>
    <scope>NUCLEOTIDE SEQUENCE</scope>
    <source>
        <strain evidence="12">NC_groundwater_1664_Pr3_B-0.1um_52_9</strain>
    </source>
</reference>
<dbReference type="InterPro" id="IPR004358">
    <property type="entry name" value="Sig_transdc_His_kin-like_C"/>
</dbReference>
<accession>A0A9D6Z4Y2</accession>
<dbReference type="GO" id="GO:0005524">
    <property type="term" value="F:ATP binding"/>
    <property type="evidence" value="ECO:0007669"/>
    <property type="project" value="UniProtKB-KW"/>
</dbReference>
<dbReference type="InterPro" id="IPR005467">
    <property type="entry name" value="His_kinase_dom"/>
</dbReference>
<keyword evidence="7" id="KW-0067">ATP-binding</keyword>
<dbReference type="EC" id="2.7.13.3" evidence="2"/>
<dbReference type="SUPFAM" id="SSF55785">
    <property type="entry name" value="PYP-like sensor domain (PAS domain)"/>
    <property type="match status" value="1"/>
</dbReference>
<dbReference type="PROSITE" id="PS50112">
    <property type="entry name" value="PAS"/>
    <property type="match status" value="1"/>
</dbReference>
<dbReference type="GO" id="GO:0006355">
    <property type="term" value="P:regulation of DNA-templated transcription"/>
    <property type="evidence" value="ECO:0007669"/>
    <property type="project" value="InterPro"/>
</dbReference>
<dbReference type="CDD" id="cd00082">
    <property type="entry name" value="HisKA"/>
    <property type="match status" value="1"/>
</dbReference>
<feature type="transmembrane region" description="Helical" evidence="9">
    <location>
        <begin position="61"/>
        <end position="79"/>
    </location>
</feature>
<feature type="transmembrane region" description="Helical" evidence="9">
    <location>
        <begin position="99"/>
        <end position="123"/>
    </location>
</feature>
<evidence type="ECO:0000256" key="5">
    <source>
        <dbReference type="ARBA" id="ARBA00022741"/>
    </source>
</evidence>
<keyword evidence="8" id="KW-0902">Two-component regulatory system</keyword>
<evidence type="ECO:0000313" key="13">
    <source>
        <dbReference type="Proteomes" id="UP000807825"/>
    </source>
</evidence>
<comment type="caution">
    <text evidence="12">The sequence shown here is derived from an EMBL/GenBank/DDBJ whole genome shotgun (WGS) entry which is preliminary data.</text>
</comment>
<dbReference type="Pfam" id="PF25323">
    <property type="entry name" value="6TM_PilS"/>
    <property type="match status" value="1"/>
</dbReference>
<evidence type="ECO:0000256" key="2">
    <source>
        <dbReference type="ARBA" id="ARBA00012438"/>
    </source>
</evidence>
<evidence type="ECO:0000256" key="3">
    <source>
        <dbReference type="ARBA" id="ARBA00022553"/>
    </source>
</evidence>
<evidence type="ECO:0000313" key="12">
    <source>
        <dbReference type="EMBL" id="MBI5251415.1"/>
    </source>
</evidence>
<dbReference type="Pfam" id="PF00512">
    <property type="entry name" value="HisKA"/>
    <property type="match status" value="1"/>
</dbReference>
<dbReference type="InterPro" id="IPR000014">
    <property type="entry name" value="PAS"/>
</dbReference>
<comment type="catalytic activity">
    <reaction evidence="1">
        <text>ATP + protein L-histidine = ADP + protein N-phospho-L-histidine.</text>
        <dbReference type="EC" id="2.7.13.3"/>
    </reaction>
</comment>
<keyword evidence="9" id="KW-0472">Membrane</keyword>
<feature type="transmembrane region" description="Helical" evidence="9">
    <location>
        <begin position="177"/>
        <end position="200"/>
    </location>
</feature>
<proteinExistence type="predicted"/>
<dbReference type="InterPro" id="IPR013767">
    <property type="entry name" value="PAS_fold"/>
</dbReference>
<dbReference type="InterPro" id="IPR003594">
    <property type="entry name" value="HATPase_dom"/>
</dbReference>
<dbReference type="PROSITE" id="PS50109">
    <property type="entry name" value="HIS_KIN"/>
    <property type="match status" value="1"/>
</dbReference>
<dbReference type="SUPFAM" id="SSF47384">
    <property type="entry name" value="Homodimeric domain of signal transducing histidine kinase"/>
    <property type="match status" value="1"/>
</dbReference>
<evidence type="ECO:0000259" key="11">
    <source>
        <dbReference type="PROSITE" id="PS50112"/>
    </source>
</evidence>
<dbReference type="Gene3D" id="3.30.565.10">
    <property type="entry name" value="Histidine kinase-like ATPase, C-terminal domain"/>
    <property type="match status" value="1"/>
</dbReference>
<gene>
    <name evidence="12" type="ORF">HY912_18155</name>
</gene>
<evidence type="ECO:0000256" key="8">
    <source>
        <dbReference type="ARBA" id="ARBA00023012"/>
    </source>
</evidence>
<keyword evidence="6" id="KW-0418">Kinase</keyword>
<protein>
    <recommendedName>
        <fullName evidence="2">histidine kinase</fullName>
        <ecNumber evidence="2">2.7.13.3</ecNumber>
    </recommendedName>
</protein>
<dbReference type="PRINTS" id="PR00344">
    <property type="entry name" value="BCTRLSENSOR"/>
</dbReference>
<keyword evidence="5" id="KW-0547">Nucleotide-binding</keyword>
<evidence type="ECO:0000256" key="6">
    <source>
        <dbReference type="ARBA" id="ARBA00022777"/>
    </source>
</evidence>
<dbReference type="SMART" id="SM00387">
    <property type="entry name" value="HATPase_c"/>
    <property type="match status" value="1"/>
</dbReference>
<organism evidence="12 13">
    <name type="scientific">Desulfomonile tiedjei</name>
    <dbReference type="NCBI Taxonomy" id="2358"/>
    <lineage>
        <taxon>Bacteria</taxon>
        <taxon>Pseudomonadati</taxon>
        <taxon>Thermodesulfobacteriota</taxon>
        <taxon>Desulfomonilia</taxon>
        <taxon>Desulfomonilales</taxon>
        <taxon>Desulfomonilaceae</taxon>
        <taxon>Desulfomonile</taxon>
    </lineage>
</organism>
<dbReference type="InterPro" id="IPR035965">
    <property type="entry name" value="PAS-like_dom_sf"/>
</dbReference>
<keyword evidence="4" id="KW-0808">Transferase</keyword>
<name>A0A9D6Z4Y2_9BACT</name>
<keyword evidence="9" id="KW-0812">Transmembrane</keyword>
<dbReference type="Proteomes" id="UP000807825">
    <property type="component" value="Unassembled WGS sequence"/>
</dbReference>
<dbReference type="InterPro" id="IPR036890">
    <property type="entry name" value="HATPase_C_sf"/>
</dbReference>
<evidence type="ECO:0000256" key="9">
    <source>
        <dbReference type="SAM" id="Phobius"/>
    </source>
</evidence>
<feature type="transmembrane region" description="Helical" evidence="9">
    <location>
        <begin position="28"/>
        <end position="49"/>
    </location>
</feature>
<dbReference type="AlphaFoldDB" id="A0A9D6Z4Y2"/>
<dbReference type="GO" id="GO:0000155">
    <property type="term" value="F:phosphorelay sensor kinase activity"/>
    <property type="evidence" value="ECO:0007669"/>
    <property type="project" value="InterPro"/>
</dbReference>
<feature type="domain" description="PAS" evidence="11">
    <location>
        <begin position="220"/>
        <end position="275"/>
    </location>
</feature>
<evidence type="ECO:0000256" key="7">
    <source>
        <dbReference type="ARBA" id="ARBA00022840"/>
    </source>
</evidence>
<dbReference type="CDD" id="cd00130">
    <property type="entry name" value="PAS"/>
    <property type="match status" value="1"/>
</dbReference>
<dbReference type="EMBL" id="JACRDE010000473">
    <property type="protein sequence ID" value="MBI5251415.1"/>
    <property type="molecule type" value="Genomic_DNA"/>
</dbReference>
<dbReference type="Gene3D" id="1.10.287.130">
    <property type="match status" value="1"/>
</dbReference>
<feature type="transmembrane region" description="Helical" evidence="9">
    <location>
        <begin position="135"/>
        <end position="157"/>
    </location>
</feature>
<dbReference type="PANTHER" id="PTHR43065:SF10">
    <property type="entry name" value="PEROXIDE STRESS-ACTIVATED HISTIDINE KINASE MAK3"/>
    <property type="match status" value="1"/>
</dbReference>
<dbReference type="InterPro" id="IPR003661">
    <property type="entry name" value="HisK_dim/P_dom"/>
</dbReference>
<dbReference type="PANTHER" id="PTHR43065">
    <property type="entry name" value="SENSOR HISTIDINE KINASE"/>
    <property type="match status" value="1"/>
</dbReference>
<evidence type="ECO:0000256" key="1">
    <source>
        <dbReference type="ARBA" id="ARBA00000085"/>
    </source>
</evidence>
<keyword evidence="3" id="KW-0597">Phosphoprotein</keyword>
<feature type="domain" description="Histidine kinase" evidence="10">
    <location>
        <begin position="350"/>
        <end position="559"/>
    </location>
</feature>
<evidence type="ECO:0000256" key="4">
    <source>
        <dbReference type="ARBA" id="ARBA00022679"/>
    </source>
</evidence>